<sequence>MRLLLRSFFTFFLLVLSRGLGDDEVETAFFLSLSFVSVCQHSPLRSFLPFFFPRKYLFLRSFLDFFSFSISVWSRDLAAFRVRRSLLPRIQTFLSRSPRLRSVVHSRFEEGLFFFCITNQNFCVHSKRFHVFHSKMHSLSRIFANSSVRPEGLDKTNFFVSLFASFLFSCHVVNFQIRNFSILNDITFFLSDAIDKNHKSESINPERSLKHHNSKMERHENRALGTPTPVTEPHETEAVTSKPISVTPTSLIKMEQSPAQHGAPRLNSSLDGSRSVSNTEKSIYKSDTEVLSIVPNSSCVVDDVLGSKLEVADKTAKQAVATVSKKSPNCSFRAPAVHEAVHSREVTPQPSRSADSTSISSCQSLLKDQNFENQLPFCRSFSSSLCQDIPLSLSFSSVSHTSSVDSVLLATQSLDQTGTPLQNHQTSNASCSEKPQFIEFSLEERASSSLSLPARFSPSLQFRDFPAGHSMPSTITGGSCNSPFDANQQPVSENHNPENKFGGSQPALRCPLITGRSRTLRHSTPTISHSAEMHEAGNPIVPRTYPPAKNLHQTVEINDVLASNHQPKISDYIDSNQHLAGQLELLRGMNESLLAELIFLRQQHHNYTTASQSTPSPTPGTAQDSKDNLVSHLKEEKQTLQDEVQKLKEELRQYRNLAAYSQNTPLHHSETTAVCPSQDNVNIYHSEELVLRRRIADLQHQVSQLQESNLSLSAQLVGAKTRISQLETDNHKLTEHLQNEENDVALKKSAKKVSQPSEEEDNVKNRTHIGDVHAQTDTDSRSESVGGSLGKEKRKKTSDHSRRQSSKEHETLNKTEREENIISTVSISQNSQPALKELHFENKVYPIPKKSEKSITETKSVIEAQNDATRKQTTSDNGAKLAKSTIIPSTTSDSTSLLLAAPSLPQVYSTDQDFPSEDYSDTGTDVLLRAVALDRNKPSSPERKDEGWNHRRRMSIDSVGSSTLTHSDFEMSGSSSNLATMKKRSQSVEFRGQTLSDHSIEKPTTREALKTVNGTRYMDSSSSAWDIDKAKKMPYVSSNKKIISGSEASKSVVVLT</sequence>
<dbReference type="EMBL" id="CAHIKZ030000465">
    <property type="protein sequence ID" value="CAE1175803.1"/>
    <property type="molecule type" value="Genomic_DNA"/>
</dbReference>
<feature type="compositionally biased region" description="Basic and acidic residues" evidence="2">
    <location>
        <begin position="934"/>
        <end position="949"/>
    </location>
</feature>
<accession>A0A812B974</accession>
<feature type="chain" id="PRO_5032408898" evidence="3">
    <location>
        <begin position="20"/>
        <end position="1056"/>
    </location>
</feature>
<dbReference type="Proteomes" id="UP000597762">
    <property type="component" value="Unassembled WGS sequence"/>
</dbReference>
<feature type="region of interest" description="Disordered" evidence="2">
    <location>
        <begin position="608"/>
        <end position="629"/>
    </location>
</feature>
<feature type="compositionally biased region" description="Low complexity" evidence="2">
    <location>
        <begin position="608"/>
        <end position="623"/>
    </location>
</feature>
<evidence type="ECO:0000256" key="3">
    <source>
        <dbReference type="SAM" id="SignalP"/>
    </source>
</evidence>
<feature type="region of interest" description="Disordered" evidence="2">
    <location>
        <begin position="934"/>
        <end position="953"/>
    </location>
</feature>
<proteinExistence type="predicted"/>
<feature type="signal peptide" evidence="3">
    <location>
        <begin position="1"/>
        <end position="19"/>
    </location>
</feature>
<feature type="compositionally biased region" description="Basic and acidic residues" evidence="2">
    <location>
        <begin position="798"/>
        <end position="819"/>
    </location>
</feature>
<evidence type="ECO:0000313" key="4">
    <source>
        <dbReference type="EMBL" id="CAE1175803.1"/>
    </source>
</evidence>
<feature type="region of interest" description="Disordered" evidence="2">
    <location>
        <begin position="739"/>
        <end position="819"/>
    </location>
</feature>
<feature type="region of interest" description="Disordered" evidence="2">
    <location>
        <begin position="200"/>
        <end position="243"/>
    </location>
</feature>
<keyword evidence="5" id="KW-1185">Reference proteome</keyword>
<keyword evidence="1" id="KW-0175">Coiled coil</keyword>
<protein>
    <submittedName>
        <fullName evidence="4">Uncharacterized protein</fullName>
    </submittedName>
</protein>
<name>A0A812B974_ACAPH</name>
<gene>
    <name evidence="4" type="ORF">SPHA_13819</name>
</gene>
<evidence type="ECO:0000313" key="5">
    <source>
        <dbReference type="Proteomes" id="UP000597762"/>
    </source>
</evidence>
<feature type="coiled-coil region" evidence="1">
    <location>
        <begin position="630"/>
        <end position="664"/>
    </location>
</feature>
<evidence type="ECO:0000256" key="1">
    <source>
        <dbReference type="SAM" id="Coils"/>
    </source>
</evidence>
<feature type="region of interest" description="Disordered" evidence="2">
    <location>
        <begin position="256"/>
        <end position="280"/>
    </location>
</feature>
<reference evidence="4" key="1">
    <citation type="submission" date="2021-01" db="EMBL/GenBank/DDBJ databases">
        <authorList>
            <person name="Li R."/>
            <person name="Bekaert M."/>
        </authorList>
    </citation>
    <scope>NUCLEOTIDE SEQUENCE</scope>
    <source>
        <strain evidence="4">Farmed</strain>
    </source>
</reference>
<feature type="compositionally biased region" description="Basic and acidic residues" evidence="2">
    <location>
        <begin position="762"/>
        <end position="782"/>
    </location>
</feature>
<evidence type="ECO:0000256" key="2">
    <source>
        <dbReference type="SAM" id="MobiDB-lite"/>
    </source>
</evidence>
<organism evidence="4 5">
    <name type="scientific">Acanthosepion pharaonis</name>
    <name type="common">Pharaoh cuttlefish</name>
    <name type="synonym">Sepia pharaonis</name>
    <dbReference type="NCBI Taxonomy" id="158019"/>
    <lineage>
        <taxon>Eukaryota</taxon>
        <taxon>Metazoa</taxon>
        <taxon>Spiralia</taxon>
        <taxon>Lophotrochozoa</taxon>
        <taxon>Mollusca</taxon>
        <taxon>Cephalopoda</taxon>
        <taxon>Coleoidea</taxon>
        <taxon>Decapodiformes</taxon>
        <taxon>Sepiida</taxon>
        <taxon>Sepiina</taxon>
        <taxon>Sepiidae</taxon>
        <taxon>Acanthosepion</taxon>
    </lineage>
</organism>
<dbReference type="AlphaFoldDB" id="A0A812B974"/>
<keyword evidence="3" id="KW-0732">Signal</keyword>
<comment type="caution">
    <text evidence="4">The sequence shown here is derived from an EMBL/GenBank/DDBJ whole genome shotgun (WGS) entry which is preliminary data.</text>
</comment>
<dbReference type="OrthoDB" id="2130750at2759"/>
<feature type="compositionally biased region" description="Polar residues" evidence="2">
    <location>
        <begin position="266"/>
        <end position="280"/>
    </location>
</feature>